<sequence length="208" mass="22557">MKKIAYSLMLLFCMHYYSFSQVGIGTTSPTSELEIETTNTGIPALELNPQSAPTGTVTGQLAVIGDKLFMYDATRTKWLSVETTALQYGYGTSTDDQTLYFGGDIGYYLAPQDVSGPKMPFNGTIVYLTIESSGGNASKRFDLLINGTNVGNNSDPTLDGRFNLSGGSFTRTTFNIDFNAGDYITIRAASNGSAVEDPAAIIWVKWRE</sequence>
<evidence type="ECO:0000313" key="2">
    <source>
        <dbReference type="EMBL" id="NMH87841.1"/>
    </source>
</evidence>
<dbReference type="EMBL" id="JABBHF010000005">
    <property type="protein sequence ID" value="NMH87841.1"/>
    <property type="molecule type" value="Genomic_DNA"/>
</dbReference>
<feature type="signal peptide" evidence="1">
    <location>
        <begin position="1"/>
        <end position="22"/>
    </location>
</feature>
<keyword evidence="1" id="KW-0732">Signal</keyword>
<dbReference type="Proteomes" id="UP000746690">
    <property type="component" value="Unassembled WGS sequence"/>
</dbReference>
<accession>A0ABX1RWA2</accession>
<evidence type="ECO:0000256" key="1">
    <source>
        <dbReference type="SAM" id="SignalP"/>
    </source>
</evidence>
<proteinExistence type="predicted"/>
<feature type="chain" id="PRO_5046443197" description="C1q domain-containing protein" evidence="1">
    <location>
        <begin position="23"/>
        <end position="208"/>
    </location>
</feature>
<gene>
    <name evidence="2" type="ORF">HHX25_10015</name>
</gene>
<evidence type="ECO:0008006" key="4">
    <source>
        <dbReference type="Google" id="ProtNLM"/>
    </source>
</evidence>
<reference evidence="2 3" key="1">
    <citation type="submission" date="2020-04" db="EMBL/GenBank/DDBJ databases">
        <title>A Flavivirga sp. nov.</title>
        <authorList>
            <person name="Sun X."/>
        </authorList>
    </citation>
    <scope>NUCLEOTIDE SEQUENCE [LARGE SCALE GENOMIC DNA]</scope>
    <source>
        <strain evidence="2 3">Y03</strain>
    </source>
</reference>
<name>A0ABX1RWA2_9FLAO</name>
<keyword evidence="3" id="KW-1185">Reference proteome</keyword>
<comment type="caution">
    <text evidence="2">The sequence shown here is derived from an EMBL/GenBank/DDBJ whole genome shotgun (WGS) entry which is preliminary data.</text>
</comment>
<protein>
    <recommendedName>
        <fullName evidence="4">C1q domain-containing protein</fullName>
    </recommendedName>
</protein>
<organism evidence="2 3">
    <name type="scientific">Flavivirga algicola</name>
    <dbReference type="NCBI Taxonomy" id="2729136"/>
    <lineage>
        <taxon>Bacteria</taxon>
        <taxon>Pseudomonadati</taxon>
        <taxon>Bacteroidota</taxon>
        <taxon>Flavobacteriia</taxon>
        <taxon>Flavobacteriales</taxon>
        <taxon>Flavobacteriaceae</taxon>
        <taxon>Flavivirga</taxon>
    </lineage>
</organism>
<dbReference type="RefSeq" id="WP_169672709.1">
    <property type="nucleotide sequence ID" value="NZ_JABBHF010000005.1"/>
</dbReference>
<evidence type="ECO:0000313" key="3">
    <source>
        <dbReference type="Proteomes" id="UP000746690"/>
    </source>
</evidence>